<protein>
    <submittedName>
        <fullName evidence="3">Uncharacterized protein LOC109705451</fullName>
    </submittedName>
</protein>
<evidence type="ECO:0000313" key="3">
    <source>
        <dbReference type="RefSeq" id="XP_020081770.1"/>
    </source>
</evidence>
<reference evidence="3" key="2">
    <citation type="submission" date="2025-08" db="UniProtKB">
        <authorList>
            <consortium name="RefSeq"/>
        </authorList>
    </citation>
    <scope>IDENTIFICATION</scope>
    <source>
        <tissue evidence="3">Leaf</tissue>
    </source>
</reference>
<evidence type="ECO:0000313" key="2">
    <source>
        <dbReference type="Proteomes" id="UP000515123"/>
    </source>
</evidence>
<evidence type="ECO:0000259" key="1">
    <source>
        <dbReference type="Pfam" id="PF01051"/>
    </source>
</evidence>
<organism evidence="2 3">
    <name type="scientific">Ananas comosus</name>
    <name type="common">Pineapple</name>
    <name type="synonym">Ananas ananas</name>
    <dbReference type="NCBI Taxonomy" id="4615"/>
    <lineage>
        <taxon>Eukaryota</taxon>
        <taxon>Viridiplantae</taxon>
        <taxon>Streptophyta</taxon>
        <taxon>Embryophyta</taxon>
        <taxon>Tracheophyta</taxon>
        <taxon>Spermatophyta</taxon>
        <taxon>Magnoliopsida</taxon>
        <taxon>Liliopsida</taxon>
        <taxon>Poales</taxon>
        <taxon>Bromeliaceae</taxon>
        <taxon>Bromelioideae</taxon>
        <taxon>Ananas</taxon>
    </lineage>
</organism>
<name>A0A6P5EK19_ANACO</name>
<sequence>MGCFMKNSLVVKDNALINASYNLELTEQRLIMLAIINARESGQGITADSKLEIHASDYAKLFNVSIDASYKALREAVNNLFNRQFSYTAEYKRTGKTGIVRSRWVSQIFYVDDLALLEITFAPDVVPLVTRLEEHFTSYQAKQVAHLTSKYATRLYELLIAWREVGKVPQIEIGEFRNRLGLLESEYTAMSDFKKRVLEPSIKQINEHTDIKAEYEQHKKGRSIVGFSFKFKQKQKPKEIVAKNDICPRDPKTVDMFTGKTDAETKTAVNTKAIVKDTVPPANPLQHRASRITTAIRTNGLHDCFKQGEEGIFSTLKRIQEEIVSGGDSVADFWQNKLEEFGVVFD</sequence>
<dbReference type="RefSeq" id="XP_020081770.1">
    <property type="nucleotide sequence ID" value="XM_020226181.1"/>
</dbReference>
<dbReference type="AlphaFoldDB" id="A0A6P5EK19"/>
<dbReference type="InterPro" id="IPR000525">
    <property type="entry name" value="Initiator_Rep_WH1"/>
</dbReference>
<reference evidence="2" key="1">
    <citation type="journal article" date="2015" name="Nat. Genet.">
        <title>The pineapple genome and the evolution of CAM photosynthesis.</title>
        <authorList>
            <person name="Ming R."/>
            <person name="VanBuren R."/>
            <person name="Wai C.M."/>
            <person name="Tang H."/>
            <person name="Schatz M.C."/>
            <person name="Bowers J.E."/>
            <person name="Lyons E."/>
            <person name="Wang M.L."/>
            <person name="Chen J."/>
            <person name="Biggers E."/>
            <person name="Zhang J."/>
            <person name="Huang L."/>
            <person name="Zhang L."/>
            <person name="Miao W."/>
            <person name="Zhang J."/>
            <person name="Ye Z."/>
            <person name="Miao C."/>
            <person name="Lin Z."/>
            <person name="Wang H."/>
            <person name="Zhou H."/>
            <person name="Yim W.C."/>
            <person name="Priest H.D."/>
            <person name="Zheng C."/>
            <person name="Woodhouse M."/>
            <person name="Edger P.P."/>
            <person name="Guyot R."/>
            <person name="Guo H.B."/>
            <person name="Guo H."/>
            <person name="Zheng G."/>
            <person name="Singh R."/>
            <person name="Sharma A."/>
            <person name="Min X."/>
            <person name="Zheng Y."/>
            <person name="Lee H."/>
            <person name="Gurtowski J."/>
            <person name="Sedlazeck F.J."/>
            <person name="Harkess A."/>
            <person name="McKain M.R."/>
            <person name="Liao Z."/>
            <person name="Fang J."/>
            <person name="Liu J."/>
            <person name="Zhang X."/>
            <person name="Zhang Q."/>
            <person name="Hu W."/>
            <person name="Qin Y."/>
            <person name="Wang K."/>
            <person name="Chen L.Y."/>
            <person name="Shirley N."/>
            <person name="Lin Y.R."/>
            <person name="Liu L.Y."/>
            <person name="Hernandez A.G."/>
            <person name="Wright C.L."/>
            <person name="Bulone V."/>
            <person name="Tuskan G.A."/>
            <person name="Heath K."/>
            <person name="Zee F."/>
            <person name="Moore P.H."/>
            <person name="Sunkar R."/>
            <person name="Leebens-Mack J.H."/>
            <person name="Mockler T."/>
            <person name="Bennetzen J.L."/>
            <person name="Freeling M."/>
            <person name="Sankoff D."/>
            <person name="Paterson A.H."/>
            <person name="Zhu X."/>
            <person name="Yang X."/>
            <person name="Smith J.A."/>
            <person name="Cushman J.C."/>
            <person name="Paull R.E."/>
            <person name="Yu Q."/>
        </authorList>
    </citation>
    <scope>NUCLEOTIDE SEQUENCE [LARGE SCALE GENOMIC DNA]</scope>
    <source>
        <strain evidence="2">cv. F153</strain>
    </source>
</reference>
<dbReference type="SUPFAM" id="SSF46785">
    <property type="entry name" value="Winged helix' DNA-binding domain"/>
    <property type="match status" value="2"/>
</dbReference>
<dbReference type="InterPro" id="IPR036390">
    <property type="entry name" value="WH_DNA-bd_sf"/>
</dbReference>
<proteinExistence type="predicted"/>
<accession>A0A6P5EK19</accession>
<dbReference type="Proteomes" id="UP000515123">
    <property type="component" value="Unplaced"/>
</dbReference>
<dbReference type="GO" id="GO:0006270">
    <property type="term" value="P:DNA replication initiation"/>
    <property type="evidence" value="ECO:0007669"/>
    <property type="project" value="InterPro"/>
</dbReference>
<gene>
    <name evidence="3" type="primary">LOC109705451</name>
</gene>
<dbReference type="OrthoDB" id="5588792at2759"/>
<dbReference type="InterPro" id="IPR036388">
    <property type="entry name" value="WH-like_DNA-bd_sf"/>
</dbReference>
<dbReference type="Pfam" id="PF01051">
    <property type="entry name" value="Rep3_N"/>
    <property type="match status" value="1"/>
</dbReference>
<keyword evidence="2" id="KW-1185">Reference proteome</keyword>
<dbReference type="Pfam" id="PF21205">
    <property type="entry name" value="Rep3_C"/>
    <property type="match status" value="1"/>
</dbReference>
<feature type="domain" description="Initiator Rep protein WH1" evidence="1">
    <location>
        <begin position="10"/>
        <end position="159"/>
    </location>
</feature>
<dbReference type="NCBIfam" id="NF038290">
    <property type="entry name" value="repM_Acin"/>
    <property type="match status" value="1"/>
</dbReference>
<dbReference type="Gene3D" id="1.10.10.10">
    <property type="entry name" value="Winged helix-like DNA-binding domain superfamily/Winged helix DNA-binding domain"/>
    <property type="match status" value="2"/>
</dbReference>
<dbReference type="GO" id="GO:0003887">
    <property type="term" value="F:DNA-directed DNA polymerase activity"/>
    <property type="evidence" value="ECO:0007669"/>
    <property type="project" value="InterPro"/>
</dbReference>
<dbReference type="GeneID" id="109705451"/>